<gene>
    <name evidence="4" type="ORF">AX774_g2796</name>
</gene>
<dbReference type="Pfam" id="PF00089">
    <property type="entry name" value="Trypsin"/>
    <property type="match status" value="1"/>
</dbReference>
<evidence type="ECO:0000313" key="4">
    <source>
        <dbReference type="EMBL" id="OMH83693.1"/>
    </source>
</evidence>
<dbReference type="InterPro" id="IPR018114">
    <property type="entry name" value="TRYPSIN_HIS"/>
</dbReference>
<dbReference type="OrthoDB" id="6380398at2759"/>
<dbReference type="PROSITE" id="PS00134">
    <property type="entry name" value="TRYPSIN_HIS"/>
    <property type="match status" value="1"/>
</dbReference>
<name>A0A1R1PS28_ZANCU</name>
<dbReference type="CDD" id="cd00190">
    <property type="entry name" value="Tryp_SPc"/>
    <property type="match status" value="1"/>
</dbReference>
<dbReference type="PRINTS" id="PR00722">
    <property type="entry name" value="CHYMOTRYPSIN"/>
</dbReference>
<evidence type="ECO:0000256" key="2">
    <source>
        <dbReference type="RuleBase" id="RU363034"/>
    </source>
</evidence>
<organism evidence="4 5">
    <name type="scientific">Zancudomyces culisetae</name>
    <name type="common">Gut fungus</name>
    <name type="synonym">Smittium culisetae</name>
    <dbReference type="NCBI Taxonomy" id="1213189"/>
    <lineage>
        <taxon>Eukaryota</taxon>
        <taxon>Fungi</taxon>
        <taxon>Fungi incertae sedis</taxon>
        <taxon>Zoopagomycota</taxon>
        <taxon>Kickxellomycotina</taxon>
        <taxon>Harpellomycetes</taxon>
        <taxon>Harpellales</taxon>
        <taxon>Legeriomycetaceae</taxon>
        <taxon>Zancudomyces</taxon>
    </lineage>
</organism>
<dbReference type="InterPro" id="IPR043504">
    <property type="entry name" value="Peptidase_S1_PA_chymotrypsin"/>
</dbReference>
<dbReference type="PROSITE" id="PS50240">
    <property type="entry name" value="TRYPSIN_DOM"/>
    <property type="match status" value="1"/>
</dbReference>
<dbReference type="InterPro" id="IPR033116">
    <property type="entry name" value="TRYPSIN_SER"/>
</dbReference>
<keyword evidence="1" id="KW-1015">Disulfide bond</keyword>
<dbReference type="SMART" id="SM00020">
    <property type="entry name" value="Tryp_SPc"/>
    <property type="match status" value="1"/>
</dbReference>
<dbReference type="EMBL" id="LSSK01000330">
    <property type="protein sequence ID" value="OMH83693.1"/>
    <property type="molecule type" value="Genomic_DNA"/>
</dbReference>
<comment type="caution">
    <text evidence="4">The sequence shown here is derived from an EMBL/GenBank/DDBJ whole genome shotgun (WGS) entry which is preliminary data.</text>
</comment>
<dbReference type="Gene3D" id="2.40.10.10">
    <property type="entry name" value="Trypsin-like serine proteases"/>
    <property type="match status" value="1"/>
</dbReference>
<proteinExistence type="predicted"/>
<dbReference type="InterPro" id="IPR051333">
    <property type="entry name" value="CLIP_Serine_Protease"/>
</dbReference>
<protein>
    <submittedName>
        <fullName evidence="4">Trypsin-4</fullName>
    </submittedName>
</protein>
<dbReference type="PANTHER" id="PTHR24260">
    <property type="match status" value="1"/>
</dbReference>
<keyword evidence="5" id="KW-1185">Reference proteome</keyword>
<dbReference type="PANTHER" id="PTHR24260:SF136">
    <property type="entry name" value="GH08193P-RELATED"/>
    <property type="match status" value="1"/>
</dbReference>
<keyword evidence="2" id="KW-0378">Hydrolase</keyword>
<dbReference type="AlphaFoldDB" id="A0A1R1PS28"/>
<evidence type="ECO:0000313" key="5">
    <source>
        <dbReference type="Proteomes" id="UP000188320"/>
    </source>
</evidence>
<dbReference type="GO" id="GO:0004252">
    <property type="term" value="F:serine-type endopeptidase activity"/>
    <property type="evidence" value="ECO:0007669"/>
    <property type="project" value="InterPro"/>
</dbReference>
<evidence type="ECO:0000259" key="3">
    <source>
        <dbReference type="PROSITE" id="PS50240"/>
    </source>
</evidence>
<dbReference type="GO" id="GO:0006508">
    <property type="term" value="P:proteolysis"/>
    <property type="evidence" value="ECO:0007669"/>
    <property type="project" value="UniProtKB-KW"/>
</dbReference>
<dbReference type="InterPro" id="IPR009003">
    <property type="entry name" value="Peptidase_S1_PA"/>
</dbReference>
<feature type="domain" description="Peptidase S1" evidence="3">
    <location>
        <begin position="1"/>
        <end position="226"/>
    </location>
</feature>
<keyword evidence="2" id="KW-0645">Protease</keyword>
<dbReference type="PROSITE" id="PS00135">
    <property type="entry name" value="TRYPSIN_SER"/>
    <property type="match status" value="1"/>
</dbReference>
<evidence type="ECO:0000256" key="1">
    <source>
        <dbReference type="ARBA" id="ARBA00023157"/>
    </source>
</evidence>
<dbReference type="InterPro" id="IPR001314">
    <property type="entry name" value="Peptidase_S1A"/>
</dbReference>
<dbReference type="InterPro" id="IPR001254">
    <property type="entry name" value="Trypsin_dom"/>
</dbReference>
<accession>A0A1R1PS28</accession>
<dbReference type="SUPFAM" id="SSF50494">
    <property type="entry name" value="Trypsin-like serine proteases"/>
    <property type="match status" value="1"/>
</dbReference>
<sequence length="273" mass="29582">MISASGKSYSCGGSLLSKDVVLTAAHCLYEEKIHAPYSAEKIHVSAGSKKNIFLNKNMRKAKSIHPHPDYKNEIFNYIHDIGIIVLSSPFNDRISKPIHISKRDVEKQTKLIALGWGRTDPENLKGPTSFLQVELADDDSKICKNRIPKWVSDAQICLIVKENKDTCKGDSGGPLIYRHGNVNTLIGITSYGNGIEKNAPICGSNGGVSVFVHSYNYLKWISDITKISEEDLLTAQYDPSDAPSSAVSASLIAGGCSALLLGCGCGCLVRLSI</sequence>
<dbReference type="Proteomes" id="UP000188320">
    <property type="component" value="Unassembled WGS sequence"/>
</dbReference>
<reference evidence="5" key="1">
    <citation type="submission" date="2017-01" db="EMBL/GenBank/DDBJ databases">
        <authorList>
            <person name="Wang Y."/>
            <person name="White M."/>
            <person name="Kvist S."/>
            <person name="Moncalvo J.-M."/>
        </authorList>
    </citation>
    <scope>NUCLEOTIDE SEQUENCE [LARGE SCALE GENOMIC DNA]</scope>
    <source>
        <strain evidence="5">COL-18-3</strain>
    </source>
</reference>
<keyword evidence="2" id="KW-0720">Serine protease</keyword>